<evidence type="ECO:0000313" key="1">
    <source>
        <dbReference type="EMBL" id="KAK3701502.1"/>
    </source>
</evidence>
<name>A0ACC3MQQ7_9PEZI</name>
<organism evidence="1 2">
    <name type="scientific">Vermiconidia calcicola</name>
    <dbReference type="NCBI Taxonomy" id="1690605"/>
    <lineage>
        <taxon>Eukaryota</taxon>
        <taxon>Fungi</taxon>
        <taxon>Dikarya</taxon>
        <taxon>Ascomycota</taxon>
        <taxon>Pezizomycotina</taxon>
        <taxon>Dothideomycetes</taxon>
        <taxon>Dothideomycetidae</taxon>
        <taxon>Mycosphaerellales</taxon>
        <taxon>Extremaceae</taxon>
        <taxon>Vermiconidia</taxon>
    </lineage>
</organism>
<reference evidence="1" key="1">
    <citation type="submission" date="2023-07" db="EMBL/GenBank/DDBJ databases">
        <title>Black Yeasts Isolated from many extreme environments.</title>
        <authorList>
            <person name="Coleine C."/>
            <person name="Stajich J.E."/>
            <person name="Selbmann L."/>
        </authorList>
    </citation>
    <scope>NUCLEOTIDE SEQUENCE</scope>
    <source>
        <strain evidence="1">CCFEE 5714</strain>
    </source>
</reference>
<protein>
    <submittedName>
        <fullName evidence="1">Uncharacterized protein</fullName>
    </submittedName>
</protein>
<proteinExistence type="predicted"/>
<dbReference type="Proteomes" id="UP001281147">
    <property type="component" value="Unassembled WGS sequence"/>
</dbReference>
<comment type="caution">
    <text evidence="1">The sequence shown here is derived from an EMBL/GenBank/DDBJ whole genome shotgun (WGS) entry which is preliminary data.</text>
</comment>
<accession>A0ACC3MQQ7</accession>
<sequence length="316" mass="33442">MANKVKFSLEEAEKLADDSLQKLGYNEAQARKIAHHLIDSELRGFGIAGLARILSIADRLAGSKPATTTKITREAPATAQLDGQDTLGYLVGLEATEIAIKKCKEVGVSVVGANGTYYTGMLSYYAELAAAEDFVTVIASHCTAWVAPEGTYKPLVGTNPYCIGIPSSGTPIIYDIGTSKIIHAQVMLARRLGDTLPPDTAFNSGGEMTTDPHEALSGALAVWGGAKGSGLALSVQLLGIVAGAPALPPNLENFGFLIMMINPAMFSPLDEFKSEVDKMVDAWHAAPSLTGSPMRVPFERSNKIRAESRASGCDWA</sequence>
<dbReference type="EMBL" id="JAUTXU010000173">
    <property type="protein sequence ID" value="KAK3701502.1"/>
    <property type="molecule type" value="Genomic_DNA"/>
</dbReference>
<evidence type="ECO:0000313" key="2">
    <source>
        <dbReference type="Proteomes" id="UP001281147"/>
    </source>
</evidence>
<gene>
    <name evidence="1" type="ORF">LTR37_015476</name>
</gene>
<keyword evidence="2" id="KW-1185">Reference proteome</keyword>